<reference evidence="7" key="1">
    <citation type="journal article" date="2019" name="Int. J. Syst. Evol. Microbiol.">
        <title>The Global Catalogue of Microorganisms (GCM) 10K type strain sequencing project: providing services to taxonomists for standard genome sequencing and annotation.</title>
        <authorList>
            <consortium name="The Broad Institute Genomics Platform"/>
            <consortium name="The Broad Institute Genome Sequencing Center for Infectious Disease"/>
            <person name="Wu L."/>
            <person name="Ma J."/>
        </authorList>
    </citation>
    <scope>NUCLEOTIDE SEQUENCE [LARGE SCALE GENOMIC DNA]</scope>
    <source>
        <strain evidence="7">JCM 16083</strain>
    </source>
</reference>
<evidence type="ECO:0000256" key="2">
    <source>
        <dbReference type="ARBA" id="ARBA00023136"/>
    </source>
</evidence>
<gene>
    <name evidence="6" type="ORF">GCM10009118_14710</name>
</gene>
<comment type="subcellular location">
    <subcellularLocation>
        <location evidence="1">Cell outer membrane</location>
    </subcellularLocation>
</comment>
<dbReference type="InterPro" id="IPR011659">
    <property type="entry name" value="WD40"/>
</dbReference>
<dbReference type="Pfam" id="PF07676">
    <property type="entry name" value="PD40"/>
    <property type="match status" value="2"/>
</dbReference>
<name>A0ABP3Y324_9FLAO</name>
<evidence type="ECO:0000313" key="6">
    <source>
        <dbReference type="EMBL" id="GAA0875063.1"/>
    </source>
</evidence>
<dbReference type="Pfam" id="PF00691">
    <property type="entry name" value="OmpA"/>
    <property type="match status" value="1"/>
</dbReference>
<evidence type="ECO:0000256" key="1">
    <source>
        <dbReference type="ARBA" id="ARBA00004442"/>
    </source>
</evidence>
<comment type="caution">
    <text evidence="6">The sequence shown here is derived from an EMBL/GenBank/DDBJ whole genome shotgun (WGS) entry which is preliminary data.</text>
</comment>
<protein>
    <recommendedName>
        <fullName evidence="5">OmpA-like domain-containing protein</fullName>
    </recommendedName>
</protein>
<keyword evidence="3" id="KW-0998">Cell outer membrane</keyword>
<accession>A0ABP3Y324</accession>
<keyword evidence="7" id="KW-1185">Reference proteome</keyword>
<evidence type="ECO:0000313" key="7">
    <source>
        <dbReference type="Proteomes" id="UP001501126"/>
    </source>
</evidence>
<evidence type="ECO:0000256" key="3">
    <source>
        <dbReference type="ARBA" id="ARBA00023237"/>
    </source>
</evidence>
<dbReference type="PANTHER" id="PTHR30329:SF21">
    <property type="entry name" value="LIPOPROTEIN YIAD-RELATED"/>
    <property type="match status" value="1"/>
</dbReference>
<organism evidence="6 7">
    <name type="scientific">Wandonia haliotis</name>
    <dbReference type="NCBI Taxonomy" id="574963"/>
    <lineage>
        <taxon>Bacteria</taxon>
        <taxon>Pseudomonadati</taxon>
        <taxon>Bacteroidota</taxon>
        <taxon>Flavobacteriia</taxon>
        <taxon>Flavobacteriales</taxon>
        <taxon>Crocinitomicaceae</taxon>
        <taxon>Wandonia</taxon>
    </lineage>
</organism>
<dbReference type="InterPro" id="IPR006664">
    <property type="entry name" value="OMP_bac"/>
</dbReference>
<evidence type="ECO:0000259" key="5">
    <source>
        <dbReference type="PROSITE" id="PS51123"/>
    </source>
</evidence>
<feature type="domain" description="OmpA-like" evidence="5">
    <location>
        <begin position="539"/>
        <end position="655"/>
    </location>
</feature>
<dbReference type="EMBL" id="BAAAFH010000007">
    <property type="protein sequence ID" value="GAA0875063.1"/>
    <property type="molecule type" value="Genomic_DNA"/>
</dbReference>
<proteinExistence type="predicted"/>
<dbReference type="SUPFAM" id="SSF103088">
    <property type="entry name" value="OmpA-like"/>
    <property type="match status" value="1"/>
</dbReference>
<dbReference type="Gene3D" id="3.30.1330.60">
    <property type="entry name" value="OmpA-like domain"/>
    <property type="match status" value="1"/>
</dbReference>
<dbReference type="SUPFAM" id="SSF82171">
    <property type="entry name" value="DPP6 N-terminal domain-like"/>
    <property type="match status" value="1"/>
</dbReference>
<dbReference type="Proteomes" id="UP001501126">
    <property type="component" value="Unassembled WGS sequence"/>
</dbReference>
<dbReference type="InterPro" id="IPR050330">
    <property type="entry name" value="Bact_OuterMem_StrucFunc"/>
</dbReference>
<dbReference type="InterPro" id="IPR036737">
    <property type="entry name" value="OmpA-like_sf"/>
</dbReference>
<sequence length="655" mass="73065">MAQDFQWASKVIAFSSEFDYKKYPGQYRANQVLGEPSTFSLNKANPCAWAPSKKNNEESDFIEVGFAIPQKVQQVVVHESFNPGSISRIIVKGEKGVEQTVYEVDSLIALSSARLLSVKFAPTTFKVNAVRIEMQTKYIDGFNQIDAIAIANHHEPYEIRINVNPEVEKQVVTMESLGGAVNSSTADLSPVISPNGKTLYFTRQNHPENIAPIEAQDVWMSQVREDGTFEPAQNVKAPVNNSFNNSVFGITPDGQKIFLLNQYNKDGTSTPGISFTQKQIDGWAFPENIEIDSFQNHGPFGEYCISNSGKILVMAIMLDKQGTKDLHVSFRKEDGTWTEPKSLGNRLNTAASEISPFLASDEKTLYYSTSGFPTYGGSDIFVTRRLDDTWENWTQPENLGPYLNSKEFDAYYTLPAKGDYVYLVSYREGGLGESDIYRASVPEVLRPEAVALVRGTVRNQKTNEPLAASIAYYALSSGKEIGLAQSDPVTGKYEIVLPAGEKYGFSAKREQFLPVSSEFELPKTAGYQEKEVDLYLVPIEKGAKIVINNVYFDTDKYELRKESFVELDQLVAIMKKYSSMQIEISGHTDDVGEAAYNLTLSKNRAASVMRYLTGKGIQEQRIKAQGYGEETPLVPNTDADSRQTNRRVEFTVQSL</sequence>
<dbReference type="InterPro" id="IPR006665">
    <property type="entry name" value="OmpA-like"/>
</dbReference>
<dbReference type="PRINTS" id="PR01021">
    <property type="entry name" value="OMPADOMAIN"/>
</dbReference>
<evidence type="ECO:0000256" key="4">
    <source>
        <dbReference type="PROSITE-ProRule" id="PRU00473"/>
    </source>
</evidence>
<dbReference type="PANTHER" id="PTHR30329">
    <property type="entry name" value="STATOR ELEMENT OF FLAGELLAR MOTOR COMPLEX"/>
    <property type="match status" value="1"/>
</dbReference>
<dbReference type="CDD" id="cd07185">
    <property type="entry name" value="OmpA_C-like"/>
    <property type="match status" value="1"/>
</dbReference>
<dbReference type="PROSITE" id="PS51123">
    <property type="entry name" value="OMPA_2"/>
    <property type="match status" value="1"/>
</dbReference>
<keyword evidence="2 4" id="KW-0472">Membrane</keyword>